<dbReference type="InterPro" id="IPR003347">
    <property type="entry name" value="JmjC_dom"/>
</dbReference>
<proteinExistence type="predicted"/>
<gene>
    <name evidence="3" type="ORF">TOPH_04086</name>
</gene>
<dbReference type="OrthoDB" id="1678912at2759"/>
<dbReference type="PANTHER" id="PTHR10694">
    <property type="entry name" value="LYSINE-SPECIFIC DEMETHYLASE"/>
    <property type="match status" value="1"/>
</dbReference>
<dbReference type="Gene3D" id="2.60.120.650">
    <property type="entry name" value="Cupin"/>
    <property type="match status" value="1"/>
</dbReference>
<feature type="region of interest" description="Disordered" evidence="1">
    <location>
        <begin position="526"/>
        <end position="557"/>
    </location>
</feature>
<dbReference type="Pfam" id="PF02373">
    <property type="entry name" value="JmjC"/>
    <property type="match status" value="1"/>
</dbReference>
<dbReference type="GO" id="GO:0032454">
    <property type="term" value="F:histone H3K9 demethylase activity"/>
    <property type="evidence" value="ECO:0007669"/>
    <property type="project" value="TreeGrafter"/>
</dbReference>
<keyword evidence="3" id="KW-0489">Methyltransferase</keyword>
<organism evidence="3 4">
    <name type="scientific">Tolypocladium ophioglossoides (strain CBS 100239)</name>
    <name type="common">Snaketongue truffleclub</name>
    <name type="synonym">Elaphocordyceps ophioglossoides</name>
    <dbReference type="NCBI Taxonomy" id="1163406"/>
    <lineage>
        <taxon>Eukaryota</taxon>
        <taxon>Fungi</taxon>
        <taxon>Dikarya</taxon>
        <taxon>Ascomycota</taxon>
        <taxon>Pezizomycotina</taxon>
        <taxon>Sordariomycetes</taxon>
        <taxon>Hypocreomycetidae</taxon>
        <taxon>Hypocreales</taxon>
        <taxon>Ophiocordycipitaceae</taxon>
        <taxon>Tolypocladium</taxon>
    </lineage>
</organism>
<comment type="caution">
    <text evidence="3">The sequence shown here is derived from an EMBL/GenBank/DDBJ whole genome shotgun (WGS) entry which is preliminary data.</text>
</comment>
<evidence type="ECO:0000313" key="3">
    <source>
        <dbReference type="EMBL" id="KND91144.1"/>
    </source>
</evidence>
<dbReference type="PANTHER" id="PTHR10694:SF7">
    <property type="entry name" value="[HISTONE H3]-TRIMETHYL-L-LYSINE(9) DEMETHYLASE"/>
    <property type="match status" value="1"/>
</dbReference>
<evidence type="ECO:0000256" key="1">
    <source>
        <dbReference type="SAM" id="MobiDB-lite"/>
    </source>
</evidence>
<dbReference type="GO" id="GO:0051864">
    <property type="term" value="F:histone H3K36 demethylase activity"/>
    <property type="evidence" value="ECO:0007669"/>
    <property type="project" value="TreeGrafter"/>
</dbReference>
<evidence type="ECO:0000313" key="4">
    <source>
        <dbReference type="Proteomes" id="UP000036947"/>
    </source>
</evidence>
<accession>A0A0L0NAY4</accession>
<evidence type="ECO:0000259" key="2">
    <source>
        <dbReference type="PROSITE" id="PS51184"/>
    </source>
</evidence>
<dbReference type="GO" id="GO:0008168">
    <property type="term" value="F:methyltransferase activity"/>
    <property type="evidence" value="ECO:0007669"/>
    <property type="project" value="UniProtKB-KW"/>
</dbReference>
<feature type="domain" description="JmjC" evidence="2">
    <location>
        <begin position="315"/>
        <end position="483"/>
    </location>
</feature>
<dbReference type="SMART" id="SM00558">
    <property type="entry name" value="JmjC"/>
    <property type="match status" value="1"/>
</dbReference>
<dbReference type="GO" id="GO:0005634">
    <property type="term" value="C:nucleus"/>
    <property type="evidence" value="ECO:0007669"/>
    <property type="project" value="TreeGrafter"/>
</dbReference>
<dbReference type="SUPFAM" id="SSF51197">
    <property type="entry name" value="Clavaminate synthase-like"/>
    <property type="match status" value="1"/>
</dbReference>
<dbReference type="PROSITE" id="PS51184">
    <property type="entry name" value="JMJC"/>
    <property type="match status" value="1"/>
</dbReference>
<feature type="region of interest" description="Disordered" evidence="1">
    <location>
        <begin position="79"/>
        <end position="144"/>
    </location>
</feature>
<dbReference type="GO" id="GO:0000785">
    <property type="term" value="C:chromatin"/>
    <property type="evidence" value="ECO:0007669"/>
    <property type="project" value="TreeGrafter"/>
</dbReference>
<feature type="region of interest" description="Disordered" evidence="1">
    <location>
        <begin position="1"/>
        <end position="35"/>
    </location>
</feature>
<feature type="compositionally biased region" description="Low complexity" evidence="1">
    <location>
        <begin position="10"/>
        <end position="23"/>
    </location>
</feature>
<feature type="compositionally biased region" description="Basic and acidic residues" evidence="1">
    <location>
        <begin position="537"/>
        <end position="557"/>
    </location>
</feature>
<sequence length="557" mass="60199">MASSQGQGDTAPATAASSMTPMTNNSTLAAAVGPEDRLMAGLETVPLDQQGVQPPCVAGLQTPATHAAQAVESIPPHQPVTVFASSSSNAGSPSVSPDLPPVLEASQLGQSAPPMGHGGSKPVAENTQPAGSIAPPRPAGSHASADDVIVAREPQQTSGFLSSGTNCDVPKSHCGNAEDLHIEHDYDDVDGHRILRLKPTHSQWQDFPAVLTYAKKLGADGDGCFKVSIPDVLNVPLPEKAAKKVPANAYKIKQIRKSTFWQVSTVPSEGEFTFSNPGPEFSESVDAALKHLKKLFRSNKDRQMRSVRYRVDVPAWTAAQRRLAGVPERSPIYPLEGDKLNDTKAIIPGIHTPYVYESGPHFGATFQMHAEDFRLASLNHLYMGRKIWIVVPATAVDVAEKALGRGEGCSQFMRHRAEFFFPDKLDKLGIPYRLVDQRPGETIVILPDAYHEGFSTGYTIAEAKNYADPRWNTDSYQPCQESCKLATAIPAAFMRPLTEGEERLDLCSAYGDDGLLKQLESLKKRAHGEAGGDGEVDVPRQEEAGPMDERDVKRIKV</sequence>
<protein>
    <submittedName>
        <fullName evidence="3">Lysine-specific demethylase 4D</fullName>
    </submittedName>
</protein>
<dbReference type="STRING" id="1163406.A0A0L0NAY4"/>
<name>A0A0L0NAY4_TOLOC</name>
<dbReference type="AlphaFoldDB" id="A0A0L0NAY4"/>
<dbReference type="GO" id="GO:0010468">
    <property type="term" value="P:regulation of gene expression"/>
    <property type="evidence" value="ECO:0007669"/>
    <property type="project" value="TreeGrafter"/>
</dbReference>
<keyword evidence="3" id="KW-0808">Transferase</keyword>
<keyword evidence="4" id="KW-1185">Reference proteome</keyword>
<dbReference type="EMBL" id="LFRF01000009">
    <property type="protein sequence ID" value="KND91144.1"/>
    <property type="molecule type" value="Genomic_DNA"/>
</dbReference>
<dbReference type="Proteomes" id="UP000036947">
    <property type="component" value="Unassembled WGS sequence"/>
</dbReference>
<dbReference type="GO" id="GO:0032259">
    <property type="term" value="P:methylation"/>
    <property type="evidence" value="ECO:0007669"/>
    <property type="project" value="UniProtKB-KW"/>
</dbReference>
<reference evidence="3 4" key="1">
    <citation type="journal article" date="2015" name="BMC Genomics">
        <title>The genome of the truffle-parasite Tolypocladium ophioglossoides and the evolution of antifungal peptaibiotics.</title>
        <authorList>
            <person name="Quandt C.A."/>
            <person name="Bushley K.E."/>
            <person name="Spatafora J.W."/>
        </authorList>
    </citation>
    <scope>NUCLEOTIDE SEQUENCE [LARGE SCALE GENOMIC DNA]</scope>
    <source>
        <strain evidence="3 4">CBS 100239</strain>
    </source>
</reference>
<feature type="compositionally biased region" description="Low complexity" evidence="1">
    <location>
        <begin position="85"/>
        <end position="103"/>
    </location>
</feature>